<evidence type="ECO:0000313" key="8">
    <source>
        <dbReference type="Proteomes" id="UP000250079"/>
    </source>
</evidence>
<dbReference type="InterPro" id="IPR011006">
    <property type="entry name" value="CheY-like_superfamily"/>
</dbReference>
<dbReference type="EMBL" id="CP018632">
    <property type="protein sequence ID" value="ASJ70510.1"/>
    <property type="molecule type" value="Genomic_DNA"/>
</dbReference>
<keyword evidence="3" id="KW-0804">Transcription</keyword>
<dbReference type="PANTHER" id="PTHR44688:SF16">
    <property type="entry name" value="DNA-BINDING TRANSCRIPTIONAL ACTIVATOR DEVR_DOSR"/>
    <property type="match status" value="1"/>
</dbReference>
<evidence type="ECO:0000256" key="3">
    <source>
        <dbReference type="ARBA" id="ARBA00023163"/>
    </source>
</evidence>
<sequence length="209" mass="23575">MNEQQIFILDDNDDFRESTAFLLEAMGYSVEHYGEHDTALQAMVKVGKEQPACLLLDIRMPEISGLDVHDLMQEREIDLPVIYMTAHGDVPLAVAAMEKGALTFLEKPLEDDELQAALDRALSDKVQKQRISAEERAALAESRKRLEELTLREREVAYGIVSDLSNKLIARQMSISVKTVELHRSRAMKKMEARNAAHLVRIIIACDAD</sequence>
<evidence type="ECO:0000256" key="1">
    <source>
        <dbReference type="ARBA" id="ARBA00023015"/>
    </source>
</evidence>
<dbReference type="RefSeq" id="WP_088916050.1">
    <property type="nucleotide sequence ID" value="NZ_CP018632.1"/>
</dbReference>
<dbReference type="Proteomes" id="UP000250079">
    <property type="component" value="Chromosome"/>
</dbReference>
<evidence type="ECO:0000256" key="4">
    <source>
        <dbReference type="PROSITE-ProRule" id="PRU00169"/>
    </source>
</evidence>
<dbReference type="Gene3D" id="3.40.50.2300">
    <property type="match status" value="1"/>
</dbReference>
<evidence type="ECO:0000313" key="7">
    <source>
        <dbReference type="EMBL" id="ASJ70510.1"/>
    </source>
</evidence>
<dbReference type="AlphaFoldDB" id="A0A2Z2NNU8"/>
<organism evidence="7 8">
    <name type="scientific">Granulosicoccus antarcticus IMCC3135</name>
    <dbReference type="NCBI Taxonomy" id="1192854"/>
    <lineage>
        <taxon>Bacteria</taxon>
        <taxon>Pseudomonadati</taxon>
        <taxon>Pseudomonadota</taxon>
        <taxon>Gammaproteobacteria</taxon>
        <taxon>Chromatiales</taxon>
        <taxon>Granulosicoccaceae</taxon>
        <taxon>Granulosicoccus</taxon>
    </lineage>
</organism>
<dbReference type="PROSITE" id="PS50043">
    <property type="entry name" value="HTH_LUXR_2"/>
    <property type="match status" value="1"/>
</dbReference>
<dbReference type="SUPFAM" id="SSF46894">
    <property type="entry name" value="C-terminal effector domain of the bipartite response regulators"/>
    <property type="match status" value="1"/>
</dbReference>
<keyword evidence="8" id="KW-1185">Reference proteome</keyword>
<dbReference type="PROSITE" id="PS00622">
    <property type="entry name" value="HTH_LUXR_1"/>
    <property type="match status" value="1"/>
</dbReference>
<dbReference type="SUPFAM" id="SSF52172">
    <property type="entry name" value="CheY-like"/>
    <property type="match status" value="1"/>
</dbReference>
<dbReference type="InterPro" id="IPR036388">
    <property type="entry name" value="WH-like_DNA-bd_sf"/>
</dbReference>
<dbReference type="InterPro" id="IPR016032">
    <property type="entry name" value="Sig_transdc_resp-reg_C-effctor"/>
</dbReference>
<dbReference type="SMART" id="SM00448">
    <property type="entry name" value="REC"/>
    <property type="match status" value="1"/>
</dbReference>
<name>A0A2Z2NNU8_9GAMM</name>
<evidence type="ECO:0000259" key="6">
    <source>
        <dbReference type="PROSITE" id="PS50110"/>
    </source>
</evidence>
<dbReference type="PANTHER" id="PTHR44688">
    <property type="entry name" value="DNA-BINDING TRANSCRIPTIONAL ACTIVATOR DEVR_DOSR"/>
    <property type="match status" value="1"/>
</dbReference>
<dbReference type="CDD" id="cd06170">
    <property type="entry name" value="LuxR_C_like"/>
    <property type="match status" value="1"/>
</dbReference>
<reference evidence="7 8" key="1">
    <citation type="submission" date="2016-12" db="EMBL/GenBank/DDBJ databases">
        <authorList>
            <person name="Song W.-J."/>
            <person name="Kurnit D.M."/>
        </authorList>
    </citation>
    <scope>NUCLEOTIDE SEQUENCE [LARGE SCALE GENOMIC DNA]</scope>
    <source>
        <strain evidence="7 8">IMCC3135</strain>
    </source>
</reference>
<dbReference type="GO" id="GO:0000160">
    <property type="term" value="P:phosphorelay signal transduction system"/>
    <property type="evidence" value="ECO:0007669"/>
    <property type="project" value="InterPro"/>
</dbReference>
<dbReference type="OrthoDB" id="9802186at2"/>
<protein>
    <submittedName>
        <fullName evidence="7">Tetrathionate response regulatory protein TtrR</fullName>
    </submittedName>
</protein>
<keyword evidence="2" id="KW-0238">DNA-binding</keyword>
<dbReference type="Gene3D" id="1.10.10.10">
    <property type="entry name" value="Winged helix-like DNA-binding domain superfamily/Winged helix DNA-binding domain"/>
    <property type="match status" value="1"/>
</dbReference>
<feature type="domain" description="Response regulatory" evidence="6">
    <location>
        <begin position="5"/>
        <end position="122"/>
    </location>
</feature>
<dbReference type="InterPro" id="IPR000792">
    <property type="entry name" value="Tscrpt_reg_LuxR_C"/>
</dbReference>
<dbReference type="KEGG" id="gai:IMCC3135_01980"/>
<dbReference type="PROSITE" id="PS50110">
    <property type="entry name" value="RESPONSE_REGULATORY"/>
    <property type="match status" value="1"/>
</dbReference>
<evidence type="ECO:0000259" key="5">
    <source>
        <dbReference type="PROSITE" id="PS50043"/>
    </source>
</evidence>
<evidence type="ECO:0000256" key="2">
    <source>
        <dbReference type="ARBA" id="ARBA00023125"/>
    </source>
</evidence>
<dbReference type="InterPro" id="IPR001789">
    <property type="entry name" value="Sig_transdc_resp-reg_receiver"/>
</dbReference>
<dbReference type="GO" id="GO:0003677">
    <property type="term" value="F:DNA binding"/>
    <property type="evidence" value="ECO:0007669"/>
    <property type="project" value="UniProtKB-KW"/>
</dbReference>
<dbReference type="SMART" id="SM00421">
    <property type="entry name" value="HTH_LUXR"/>
    <property type="match status" value="1"/>
</dbReference>
<proteinExistence type="predicted"/>
<dbReference type="Pfam" id="PF00072">
    <property type="entry name" value="Response_reg"/>
    <property type="match status" value="1"/>
</dbReference>
<keyword evidence="4" id="KW-0597">Phosphoprotein</keyword>
<dbReference type="PRINTS" id="PR00038">
    <property type="entry name" value="HTHLUXR"/>
</dbReference>
<dbReference type="GO" id="GO:0006355">
    <property type="term" value="P:regulation of DNA-templated transcription"/>
    <property type="evidence" value="ECO:0007669"/>
    <property type="project" value="InterPro"/>
</dbReference>
<gene>
    <name evidence="7" type="primary">ttrR</name>
    <name evidence="7" type="ORF">IMCC3135_01980</name>
</gene>
<feature type="domain" description="HTH luxR-type" evidence="5">
    <location>
        <begin position="142"/>
        <end position="207"/>
    </location>
</feature>
<dbReference type="Pfam" id="PF00196">
    <property type="entry name" value="GerE"/>
    <property type="match status" value="1"/>
</dbReference>
<accession>A0A2Z2NNU8</accession>
<keyword evidence="1" id="KW-0805">Transcription regulation</keyword>
<feature type="modified residue" description="4-aspartylphosphate" evidence="4">
    <location>
        <position position="57"/>
    </location>
</feature>